<name>A0A2P2P303_RHIMU</name>
<dbReference type="EMBL" id="GGEC01068575">
    <property type="protein sequence ID" value="MBX49059.1"/>
    <property type="molecule type" value="Transcribed_RNA"/>
</dbReference>
<organism evidence="1">
    <name type="scientific">Rhizophora mucronata</name>
    <name type="common">Asiatic mangrove</name>
    <dbReference type="NCBI Taxonomy" id="61149"/>
    <lineage>
        <taxon>Eukaryota</taxon>
        <taxon>Viridiplantae</taxon>
        <taxon>Streptophyta</taxon>
        <taxon>Embryophyta</taxon>
        <taxon>Tracheophyta</taxon>
        <taxon>Spermatophyta</taxon>
        <taxon>Magnoliopsida</taxon>
        <taxon>eudicotyledons</taxon>
        <taxon>Gunneridae</taxon>
        <taxon>Pentapetalae</taxon>
        <taxon>rosids</taxon>
        <taxon>fabids</taxon>
        <taxon>Malpighiales</taxon>
        <taxon>Rhizophoraceae</taxon>
        <taxon>Rhizophora</taxon>
    </lineage>
</organism>
<proteinExistence type="predicted"/>
<sequence>MEESLLLRVQWEKKKREGKWESRGMPNLQIHVCFVLCMNIIWLVNRCLS</sequence>
<reference evidence="1" key="1">
    <citation type="submission" date="2018-02" db="EMBL/GenBank/DDBJ databases">
        <title>Rhizophora mucronata_Transcriptome.</title>
        <authorList>
            <person name="Meera S.P."/>
            <person name="Sreeshan A."/>
            <person name="Augustine A."/>
        </authorList>
    </citation>
    <scope>NUCLEOTIDE SEQUENCE</scope>
    <source>
        <tissue evidence="1">Leaf</tissue>
    </source>
</reference>
<accession>A0A2P2P303</accession>
<protein>
    <submittedName>
        <fullName evidence="1">Uncharacterized protein</fullName>
    </submittedName>
</protein>
<dbReference type="AlphaFoldDB" id="A0A2P2P303"/>
<evidence type="ECO:0000313" key="1">
    <source>
        <dbReference type="EMBL" id="MBX49059.1"/>
    </source>
</evidence>